<keyword evidence="17" id="KW-1185">Reference proteome</keyword>
<dbReference type="AlphaFoldDB" id="A0A7R9KG75"/>
<dbReference type="PROSITE" id="PS50836">
    <property type="entry name" value="DOMON"/>
    <property type="match status" value="1"/>
</dbReference>
<evidence type="ECO:0000256" key="14">
    <source>
        <dbReference type="SAM" id="SignalP"/>
    </source>
</evidence>
<keyword evidence="4 13" id="KW-0812">Transmembrane</keyword>
<dbReference type="GO" id="GO:0005507">
    <property type="term" value="F:copper ion binding"/>
    <property type="evidence" value="ECO:0007669"/>
    <property type="project" value="InterPro"/>
</dbReference>
<dbReference type="InterPro" id="IPR005018">
    <property type="entry name" value="DOMON_domain"/>
</dbReference>
<comment type="similarity">
    <text evidence="3">Belongs to the copper type II ascorbate-dependent monooxygenase family.</text>
</comment>
<evidence type="ECO:0000256" key="8">
    <source>
        <dbReference type="ARBA" id="ARBA00023008"/>
    </source>
</evidence>
<dbReference type="EMBL" id="OC855618">
    <property type="protein sequence ID" value="CAD7622346.1"/>
    <property type="molecule type" value="Genomic_DNA"/>
</dbReference>
<dbReference type="CDD" id="cd09631">
    <property type="entry name" value="DOMON_DOH"/>
    <property type="match status" value="1"/>
</dbReference>
<feature type="signal peptide" evidence="14">
    <location>
        <begin position="1"/>
        <end position="24"/>
    </location>
</feature>
<keyword evidence="12" id="KW-0325">Glycoprotein</keyword>
<keyword evidence="9" id="KW-0503">Monooxygenase</keyword>
<evidence type="ECO:0000313" key="16">
    <source>
        <dbReference type="EMBL" id="CAD7622346.1"/>
    </source>
</evidence>
<dbReference type="PRINTS" id="PR00767">
    <property type="entry name" value="DBMONOXGNASE"/>
</dbReference>
<gene>
    <name evidence="16" type="ORF">OSB1V03_LOCUS2809</name>
</gene>
<dbReference type="GO" id="GO:0006589">
    <property type="term" value="P:octopamine biosynthetic process"/>
    <property type="evidence" value="ECO:0007669"/>
    <property type="project" value="TreeGrafter"/>
</dbReference>
<dbReference type="PANTHER" id="PTHR10157">
    <property type="entry name" value="DOPAMINE BETA HYDROXYLASE RELATED"/>
    <property type="match status" value="1"/>
</dbReference>
<dbReference type="InterPro" id="IPR000945">
    <property type="entry name" value="DBH-like"/>
</dbReference>
<dbReference type="Pfam" id="PF01082">
    <property type="entry name" value="Cu2_monooxygen"/>
    <property type="match status" value="1"/>
</dbReference>
<dbReference type="GO" id="GO:0030667">
    <property type="term" value="C:secretory granule membrane"/>
    <property type="evidence" value="ECO:0007669"/>
    <property type="project" value="TreeGrafter"/>
</dbReference>
<keyword evidence="14" id="KW-0732">Signal</keyword>
<keyword evidence="10 13" id="KW-0472">Membrane</keyword>
<dbReference type="OrthoDB" id="19261at2759"/>
<dbReference type="SMART" id="SM00664">
    <property type="entry name" value="DoH"/>
    <property type="match status" value="1"/>
</dbReference>
<feature type="chain" id="PRO_5035591613" description="DOMON domain-containing protein" evidence="14">
    <location>
        <begin position="25"/>
        <end position="636"/>
    </location>
</feature>
<dbReference type="InterPro" id="IPR014784">
    <property type="entry name" value="Cu2_ascorb_mOase-like_C"/>
</dbReference>
<dbReference type="InterPro" id="IPR045266">
    <property type="entry name" value="DOH_DOMON"/>
</dbReference>
<evidence type="ECO:0000256" key="13">
    <source>
        <dbReference type="SAM" id="Phobius"/>
    </source>
</evidence>
<organism evidence="16">
    <name type="scientific">Medioppia subpectinata</name>
    <dbReference type="NCBI Taxonomy" id="1979941"/>
    <lineage>
        <taxon>Eukaryota</taxon>
        <taxon>Metazoa</taxon>
        <taxon>Ecdysozoa</taxon>
        <taxon>Arthropoda</taxon>
        <taxon>Chelicerata</taxon>
        <taxon>Arachnida</taxon>
        <taxon>Acari</taxon>
        <taxon>Acariformes</taxon>
        <taxon>Sarcoptiformes</taxon>
        <taxon>Oribatida</taxon>
        <taxon>Brachypylina</taxon>
        <taxon>Oppioidea</taxon>
        <taxon>Oppiidae</taxon>
        <taxon>Medioppia</taxon>
    </lineage>
</organism>
<dbReference type="InterPro" id="IPR024548">
    <property type="entry name" value="Cu2_monoox_C"/>
</dbReference>
<dbReference type="Pfam" id="PF03712">
    <property type="entry name" value="Cu2_monoox_C"/>
    <property type="match status" value="1"/>
</dbReference>
<dbReference type="InterPro" id="IPR036939">
    <property type="entry name" value="Cu2_ascorb_mOase_N_sf"/>
</dbReference>
<evidence type="ECO:0000256" key="2">
    <source>
        <dbReference type="ARBA" id="ARBA00004167"/>
    </source>
</evidence>
<evidence type="ECO:0000256" key="12">
    <source>
        <dbReference type="ARBA" id="ARBA00023180"/>
    </source>
</evidence>
<comment type="cofactor">
    <cofactor evidence="1">
        <name>Cu(2+)</name>
        <dbReference type="ChEBI" id="CHEBI:29036"/>
    </cofactor>
</comment>
<dbReference type="InterPro" id="IPR028460">
    <property type="entry name" value="Tbh/DBH"/>
</dbReference>
<dbReference type="Gene3D" id="2.60.120.230">
    <property type="match status" value="1"/>
</dbReference>
<dbReference type="Pfam" id="PF03351">
    <property type="entry name" value="DOMON"/>
    <property type="match status" value="1"/>
</dbReference>
<dbReference type="SUPFAM" id="SSF49742">
    <property type="entry name" value="PHM/PNGase F"/>
    <property type="match status" value="2"/>
</dbReference>
<keyword evidence="11" id="KW-1015">Disulfide bond</keyword>
<dbReference type="GO" id="GO:0042421">
    <property type="term" value="P:norepinephrine biosynthetic process"/>
    <property type="evidence" value="ECO:0007669"/>
    <property type="project" value="TreeGrafter"/>
</dbReference>
<evidence type="ECO:0000256" key="3">
    <source>
        <dbReference type="ARBA" id="ARBA00010676"/>
    </source>
</evidence>
<evidence type="ECO:0000256" key="1">
    <source>
        <dbReference type="ARBA" id="ARBA00001973"/>
    </source>
</evidence>
<dbReference type="Gene3D" id="2.60.120.310">
    <property type="entry name" value="Copper type II, ascorbate-dependent monooxygenase, N-terminal domain"/>
    <property type="match status" value="1"/>
</dbReference>
<evidence type="ECO:0000256" key="5">
    <source>
        <dbReference type="ARBA" id="ARBA00022723"/>
    </source>
</evidence>
<dbReference type="InterPro" id="IPR000323">
    <property type="entry name" value="Cu2_ascorb_mOase_N"/>
</dbReference>
<evidence type="ECO:0000256" key="4">
    <source>
        <dbReference type="ARBA" id="ARBA00022692"/>
    </source>
</evidence>
<evidence type="ECO:0000256" key="7">
    <source>
        <dbReference type="ARBA" id="ARBA00023002"/>
    </source>
</evidence>
<proteinExistence type="inferred from homology"/>
<dbReference type="GO" id="GO:0005615">
    <property type="term" value="C:extracellular space"/>
    <property type="evidence" value="ECO:0007669"/>
    <property type="project" value="TreeGrafter"/>
</dbReference>
<evidence type="ECO:0000256" key="10">
    <source>
        <dbReference type="ARBA" id="ARBA00023136"/>
    </source>
</evidence>
<dbReference type="GO" id="GO:0042420">
    <property type="term" value="P:dopamine catabolic process"/>
    <property type="evidence" value="ECO:0007669"/>
    <property type="project" value="TreeGrafter"/>
</dbReference>
<comment type="subcellular location">
    <subcellularLocation>
        <location evidence="2">Membrane</location>
        <topology evidence="2">Single-pass membrane protein</topology>
    </subcellularLocation>
</comment>
<evidence type="ECO:0000256" key="6">
    <source>
        <dbReference type="ARBA" id="ARBA00022989"/>
    </source>
</evidence>
<evidence type="ECO:0000259" key="15">
    <source>
        <dbReference type="PROSITE" id="PS50836"/>
    </source>
</evidence>
<protein>
    <recommendedName>
        <fullName evidence="15">DOMON domain-containing protein</fullName>
    </recommendedName>
</protein>
<keyword evidence="7" id="KW-0560">Oxidoreductase</keyword>
<dbReference type="PANTHER" id="PTHR10157:SF29">
    <property type="entry name" value="DOPAMINE BETA-HYDROXYLASE"/>
    <property type="match status" value="1"/>
</dbReference>
<keyword evidence="8" id="KW-0186">Copper</keyword>
<dbReference type="GO" id="GO:0004500">
    <property type="term" value="F:dopamine beta-monooxygenase activity"/>
    <property type="evidence" value="ECO:0007669"/>
    <property type="project" value="InterPro"/>
</dbReference>
<dbReference type="InterPro" id="IPR008977">
    <property type="entry name" value="PHM/PNGase_F_dom_sf"/>
</dbReference>
<reference evidence="16" key="1">
    <citation type="submission" date="2020-11" db="EMBL/GenBank/DDBJ databases">
        <authorList>
            <person name="Tran Van P."/>
        </authorList>
    </citation>
    <scope>NUCLEOTIDE SEQUENCE</scope>
</reference>
<keyword evidence="6 13" id="KW-1133">Transmembrane helix</keyword>
<feature type="transmembrane region" description="Helical" evidence="13">
    <location>
        <begin position="574"/>
        <end position="593"/>
    </location>
</feature>
<feature type="domain" description="DOMON" evidence="15">
    <location>
        <begin position="45"/>
        <end position="162"/>
    </location>
</feature>
<dbReference type="Proteomes" id="UP000759131">
    <property type="component" value="Unassembled WGS sequence"/>
</dbReference>
<dbReference type="EMBL" id="CAJPIZ010001043">
    <property type="protein sequence ID" value="CAG2102776.1"/>
    <property type="molecule type" value="Genomic_DNA"/>
</dbReference>
<name>A0A7R9KG75_9ACAR</name>
<evidence type="ECO:0000256" key="11">
    <source>
        <dbReference type="ARBA" id="ARBA00023157"/>
    </source>
</evidence>
<sequence>MITVIKLAIFIILLLKLCSFSVESETMGPIVNNNYTFSEPLDDRHKYHMFWTYDQKWVTIRVQTMSDTNDDWFAVGFSPDGLIGGSDMCILWTDTTSHYKLQDIHVDSDGIGLVDTSNDCHLINATKLSNGLSFAFKRAFNTCDPIDYTIEEGTTNMVWSTGSGLLIDRIDFKANKYGFRPIRLMNIPERISPDLPKAKTYDFLNDDIPVPVLNTSWQCTVHRLPMVFYRKHHIVKYEPIIEAGNYELVHHMKLIMLKDAHFDNQTYLAVDCDDQRLQYMDQISAWANGSKAFSYPDEAGVPIGGQSGHQYLLLQTHYHNLALTRGLRDNSGLRIHVVSKLRQYDAGLLKIGMDDFGQFAALPGNRSSVDLSVYMSAECSAQALPPHGITVFAQQFHTHQRRTRVRTQHVRQGRELSVVNWDEHCNFEYLEIMHLKHRVNVLPGDALVHTCRYDTTKKPVAPDIMCSTFLHYYPAVNLKWVINDMHTYIDFMAHHMSYSEQELHDNRPPMAERCDQLSGDSYSGNWTAIPVPKIIIPLPPAQKFCTRILTTVDKTHTKQAIDYVEKYIENPVRLSLILSVAIILLFIIIFLSFQCLTRAERRAEALYAYRKVYTKRDLNFEKFPNLLAEEKVETKA</sequence>
<accession>A0A7R9KG75</accession>
<feature type="non-terminal residue" evidence="16">
    <location>
        <position position="1"/>
    </location>
</feature>
<evidence type="ECO:0000313" key="17">
    <source>
        <dbReference type="Proteomes" id="UP000759131"/>
    </source>
</evidence>
<keyword evidence="5" id="KW-0479">Metal-binding</keyword>
<evidence type="ECO:0000256" key="9">
    <source>
        <dbReference type="ARBA" id="ARBA00023033"/>
    </source>
</evidence>